<dbReference type="AlphaFoldDB" id="A0A3M7QL59"/>
<comment type="subcellular location">
    <subcellularLocation>
        <location evidence="1">Mitochondrion outer membrane</location>
    </subcellularLocation>
</comment>
<feature type="domain" description="Metaxin glutathione S-transferase" evidence="9">
    <location>
        <begin position="172"/>
        <end position="234"/>
    </location>
</feature>
<dbReference type="PANTHER" id="PTHR12289:SF41">
    <property type="entry name" value="FAILED AXON CONNECTIONS-RELATED"/>
    <property type="match status" value="1"/>
</dbReference>
<sequence>MAENVILHVWPGEWELPSLDPECLTVMCYLKYSQIEHTVQVVDKNWDLFKNPLPRLTFKNEVFIGIDEIIDFVKQKKNVDLFLSDKSYPDMVAILCLFKQKFIPAFNSLCWLDNENTFNVIRRAYGKYLWFPFSLIKLRAMADNVKTAIMSNYRSTHVQFESINQHIIYESKECLNIISAKLGQNLFMFENKPSLLDAYLFGYLSILNKAPFANSILKSHLSASSNMCSLIARIQIENFPINKKEIEGRKAQELAKRMKFLSWLNFFSLKSWSRQSPSSPTSKLTELEEWEKRKQQLAAFSIALSAMLIYAFAIGFIRIDIMKTDVEYVEKN</sequence>
<reference evidence="10 11" key="1">
    <citation type="journal article" date="2018" name="Sci. Rep.">
        <title>Genomic signatures of local adaptation to the degree of environmental predictability in rotifers.</title>
        <authorList>
            <person name="Franch-Gras L."/>
            <person name="Hahn C."/>
            <person name="Garcia-Roger E.M."/>
            <person name="Carmona M.J."/>
            <person name="Serra M."/>
            <person name="Gomez A."/>
        </authorList>
    </citation>
    <scope>NUCLEOTIDE SEQUENCE [LARGE SCALE GENOMIC DNA]</scope>
    <source>
        <strain evidence="10">HYR1</strain>
    </source>
</reference>
<dbReference type="OrthoDB" id="5835136at2759"/>
<evidence type="ECO:0000259" key="8">
    <source>
        <dbReference type="Pfam" id="PF10568"/>
    </source>
</evidence>
<dbReference type="InterPro" id="IPR050931">
    <property type="entry name" value="Mito_Protein_Transport_Metaxin"/>
</dbReference>
<dbReference type="GO" id="GO:0001401">
    <property type="term" value="C:SAM complex"/>
    <property type="evidence" value="ECO:0007669"/>
    <property type="project" value="InterPro"/>
</dbReference>
<keyword evidence="5" id="KW-0496">Mitochondrion</keyword>
<keyword evidence="11" id="KW-1185">Reference proteome</keyword>
<dbReference type="Pfam" id="PF10568">
    <property type="entry name" value="Tom37"/>
    <property type="match status" value="1"/>
</dbReference>
<keyword evidence="7" id="KW-0812">Transmembrane</keyword>
<evidence type="ECO:0000259" key="9">
    <source>
        <dbReference type="Pfam" id="PF17171"/>
    </source>
</evidence>
<evidence type="ECO:0000256" key="4">
    <source>
        <dbReference type="ARBA" id="ARBA00022927"/>
    </source>
</evidence>
<dbReference type="InterPro" id="IPR019564">
    <property type="entry name" value="Sam37/metaxin_N"/>
</dbReference>
<feature type="transmembrane region" description="Helical" evidence="7">
    <location>
        <begin position="297"/>
        <end position="317"/>
    </location>
</feature>
<evidence type="ECO:0000256" key="1">
    <source>
        <dbReference type="ARBA" id="ARBA00004294"/>
    </source>
</evidence>
<evidence type="ECO:0000256" key="3">
    <source>
        <dbReference type="ARBA" id="ARBA00022787"/>
    </source>
</evidence>
<proteinExistence type="predicted"/>
<evidence type="ECO:0000313" key="11">
    <source>
        <dbReference type="Proteomes" id="UP000276133"/>
    </source>
</evidence>
<evidence type="ECO:0000313" key="10">
    <source>
        <dbReference type="EMBL" id="RNA11824.1"/>
    </source>
</evidence>
<dbReference type="Pfam" id="PF17171">
    <property type="entry name" value="GST_C_6"/>
    <property type="match status" value="1"/>
</dbReference>
<accession>A0A3M7QL59</accession>
<evidence type="ECO:0000256" key="5">
    <source>
        <dbReference type="ARBA" id="ARBA00023128"/>
    </source>
</evidence>
<protein>
    <submittedName>
        <fullName evidence="10">Metaxin-3 isoform X1</fullName>
    </submittedName>
</protein>
<comment type="caution">
    <text evidence="10">The sequence shown here is derived from an EMBL/GenBank/DDBJ whole genome shotgun (WGS) entry which is preliminary data.</text>
</comment>
<dbReference type="EMBL" id="REGN01005836">
    <property type="protein sequence ID" value="RNA11824.1"/>
    <property type="molecule type" value="Genomic_DNA"/>
</dbReference>
<dbReference type="InterPro" id="IPR033468">
    <property type="entry name" value="Metaxin_GST"/>
</dbReference>
<dbReference type="GO" id="GO:0007005">
    <property type="term" value="P:mitochondrion organization"/>
    <property type="evidence" value="ECO:0007669"/>
    <property type="project" value="TreeGrafter"/>
</dbReference>
<keyword evidence="3" id="KW-1000">Mitochondrion outer membrane</keyword>
<gene>
    <name evidence="10" type="ORF">BpHYR1_013205</name>
</gene>
<dbReference type="Proteomes" id="UP000276133">
    <property type="component" value="Unassembled WGS sequence"/>
</dbReference>
<keyword evidence="7" id="KW-1133">Transmembrane helix</keyword>
<dbReference type="STRING" id="10195.A0A3M7QL59"/>
<evidence type="ECO:0000256" key="2">
    <source>
        <dbReference type="ARBA" id="ARBA00022448"/>
    </source>
</evidence>
<keyword evidence="2" id="KW-0813">Transport</keyword>
<feature type="domain" description="Mitochondrial outer membrane transport complex Sam37/metaxin N-terminal" evidence="8">
    <location>
        <begin position="23"/>
        <end position="138"/>
    </location>
</feature>
<organism evidence="10 11">
    <name type="scientific">Brachionus plicatilis</name>
    <name type="common">Marine rotifer</name>
    <name type="synonym">Brachionus muelleri</name>
    <dbReference type="NCBI Taxonomy" id="10195"/>
    <lineage>
        <taxon>Eukaryota</taxon>
        <taxon>Metazoa</taxon>
        <taxon>Spiralia</taxon>
        <taxon>Gnathifera</taxon>
        <taxon>Rotifera</taxon>
        <taxon>Eurotatoria</taxon>
        <taxon>Monogononta</taxon>
        <taxon>Pseudotrocha</taxon>
        <taxon>Ploima</taxon>
        <taxon>Brachionidae</taxon>
        <taxon>Brachionus</taxon>
    </lineage>
</organism>
<evidence type="ECO:0000256" key="7">
    <source>
        <dbReference type="SAM" id="Phobius"/>
    </source>
</evidence>
<dbReference type="GO" id="GO:0015031">
    <property type="term" value="P:protein transport"/>
    <property type="evidence" value="ECO:0007669"/>
    <property type="project" value="UniProtKB-KW"/>
</dbReference>
<keyword evidence="4" id="KW-0653">Protein transport</keyword>
<evidence type="ECO:0000256" key="6">
    <source>
        <dbReference type="ARBA" id="ARBA00023136"/>
    </source>
</evidence>
<keyword evidence="6 7" id="KW-0472">Membrane</keyword>
<dbReference type="PANTHER" id="PTHR12289">
    <property type="entry name" value="METAXIN RELATED"/>
    <property type="match status" value="1"/>
</dbReference>
<name>A0A3M7QL59_BRAPC</name>